<keyword evidence="3" id="KW-0677">Repeat</keyword>
<feature type="domain" description="C2H2-type" evidence="11">
    <location>
        <begin position="289"/>
        <end position="316"/>
    </location>
</feature>
<dbReference type="FunFam" id="3.30.160.60:FF:000358">
    <property type="entry name" value="zinc finger protein 24"/>
    <property type="match status" value="1"/>
</dbReference>
<dbReference type="AlphaFoldDB" id="A0AAR2K0J3"/>
<evidence type="ECO:0000256" key="3">
    <source>
        <dbReference type="ARBA" id="ARBA00022737"/>
    </source>
</evidence>
<dbReference type="Ensembl" id="ENSPNAT00000078604.1">
    <property type="protein sequence ID" value="ENSPNAP00000055959.1"/>
    <property type="gene ID" value="ENSPNAG00000035441.1"/>
</dbReference>
<feature type="domain" description="C2H2-type" evidence="11">
    <location>
        <begin position="261"/>
        <end position="288"/>
    </location>
</feature>
<feature type="domain" description="C2H2-type" evidence="11">
    <location>
        <begin position="233"/>
        <end position="260"/>
    </location>
</feature>
<dbReference type="PROSITE" id="PS00028">
    <property type="entry name" value="ZINC_FINGER_C2H2_1"/>
    <property type="match status" value="5"/>
</dbReference>
<keyword evidence="13" id="KW-1185">Reference proteome</keyword>
<dbReference type="Proteomes" id="UP001501920">
    <property type="component" value="Chromosome 11"/>
</dbReference>
<comment type="subcellular location">
    <subcellularLocation>
        <location evidence="1">Nucleus</location>
    </subcellularLocation>
</comment>
<dbReference type="Pfam" id="PF00096">
    <property type="entry name" value="zf-C2H2"/>
    <property type="match status" value="4"/>
</dbReference>
<feature type="region of interest" description="Disordered" evidence="10">
    <location>
        <begin position="211"/>
        <end position="230"/>
    </location>
</feature>
<dbReference type="PANTHER" id="PTHR23235">
    <property type="entry name" value="KRUEPPEL-LIKE TRANSCRIPTION FACTOR"/>
    <property type="match status" value="1"/>
</dbReference>
<evidence type="ECO:0000313" key="12">
    <source>
        <dbReference type="Ensembl" id="ENSPNAP00000055959.1"/>
    </source>
</evidence>
<dbReference type="PROSITE" id="PS50157">
    <property type="entry name" value="ZINC_FINGER_C2H2_2"/>
    <property type="match status" value="5"/>
</dbReference>
<dbReference type="FunFam" id="3.30.160.60:FF:001684">
    <property type="entry name" value="zinc finger protein 33B-like"/>
    <property type="match status" value="1"/>
</dbReference>
<evidence type="ECO:0000259" key="11">
    <source>
        <dbReference type="PROSITE" id="PS50157"/>
    </source>
</evidence>
<evidence type="ECO:0000256" key="9">
    <source>
        <dbReference type="PROSITE-ProRule" id="PRU00042"/>
    </source>
</evidence>
<evidence type="ECO:0000256" key="7">
    <source>
        <dbReference type="ARBA" id="ARBA00023163"/>
    </source>
</evidence>
<dbReference type="Gene3D" id="3.30.160.60">
    <property type="entry name" value="Classic Zinc Finger"/>
    <property type="match status" value="5"/>
</dbReference>
<proteinExistence type="predicted"/>
<keyword evidence="7" id="KW-0804">Transcription</keyword>
<dbReference type="PANTHER" id="PTHR23235:SF142">
    <property type="entry name" value="ZINC FINGER PROTEIN 384"/>
    <property type="match status" value="1"/>
</dbReference>
<dbReference type="SUPFAM" id="SSF57667">
    <property type="entry name" value="beta-beta-alpha zinc fingers"/>
    <property type="match status" value="3"/>
</dbReference>
<keyword evidence="5" id="KW-0862">Zinc</keyword>
<dbReference type="InterPro" id="IPR036236">
    <property type="entry name" value="Znf_C2H2_sf"/>
</dbReference>
<evidence type="ECO:0000256" key="4">
    <source>
        <dbReference type="ARBA" id="ARBA00022771"/>
    </source>
</evidence>
<evidence type="ECO:0000256" key="2">
    <source>
        <dbReference type="ARBA" id="ARBA00022723"/>
    </source>
</evidence>
<keyword evidence="8" id="KW-0539">Nucleus</keyword>
<evidence type="ECO:0000256" key="5">
    <source>
        <dbReference type="ARBA" id="ARBA00022833"/>
    </source>
</evidence>
<evidence type="ECO:0000256" key="1">
    <source>
        <dbReference type="ARBA" id="ARBA00004123"/>
    </source>
</evidence>
<reference evidence="12 13" key="1">
    <citation type="submission" date="2020-10" db="EMBL/GenBank/DDBJ databases">
        <title>Pygocentrus nattereri (red-bellied piranha) genome, fPygNat1, primary haplotype.</title>
        <authorList>
            <person name="Myers G."/>
            <person name="Meyer A."/>
            <person name="Karagic N."/>
            <person name="Pippel M."/>
            <person name="Winkler S."/>
            <person name="Tracey A."/>
            <person name="Wood J."/>
            <person name="Formenti G."/>
            <person name="Howe K."/>
            <person name="Fedrigo O."/>
            <person name="Jarvis E.D."/>
        </authorList>
    </citation>
    <scope>NUCLEOTIDE SEQUENCE [LARGE SCALE GENOMIC DNA]</scope>
</reference>
<keyword evidence="4 9" id="KW-0863">Zinc-finger</keyword>
<accession>A0AAR2K0J3</accession>
<dbReference type="GO" id="GO:0000981">
    <property type="term" value="F:DNA-binding transcription factor activity, RNA polymerase II-specific"/>
    <property type="evidence" value="ECO:0007669"/>
    <property type="project" value="TreeGrafter"/>
</dbReference>
<dbReference type="FunFam" id="3.30.160.60:FF:002343">
    <property type="entry name" value="Zinc finger protein 33A"/>
    <property type="match status" value="2"/>
</dbReference>
<feature type="domain" description="C2H2-type" evidence="11">
    <location>
        <begin position="345"/>
        <end position="372"/>
    </location>
</feature>
<dbReference type="GeneTree" id="ENSGT01150000286941"/>
<organism evidence="12 13">
    <name type="scientific">Pygocentrus nattereri</name>
    <name type="common">Red-bellied piranha</name>
    <dbReference type="NCBI Taxonomy" id="42514"/>
    <lineage>
        <taxon>Eukaryota</taxon>
        <taxon>Metazoa</taxon>
        <taxon>Chordata</taxon>
        <taxon>Craniata</taxon>
        <taxon>Vertebrata</taxon>
        <taxon>Euteleostomi</taxon>
        <taxon>Actinopterygii</taxon>
        <taxon>Neopterygii</taxon>
        <taxon>Teleostei</taxon>
        <taxon>Ostariophysi</taxon>
        <taxon>Characiformes</taxon>
        <taxon>Characoidei</taxon>
        <taxon>Pygocentrus</taxon>
    </lineage>
</organism>
<evidence type="ECO:0000256" key="8">
    <source>
        <dbReference type="ARBA" id="ARBA00023242"/>
    </source>
</evidence>
<evidence type="ECO:0000256" key="6">
    <source>
        <dbReference type="ARBA" id="ARBA00023015"/>
    </source>
</evidence>
<dbReference type="InterPro" id="IPR013087">
    <property type="entry name" value="Znf_C2H2_type"/>
</dbReference>
<protein>
    <recommendedName>
        <fullName evidence="11">C2H2-type domain-containing protein</fullName>
    </recommendedName>
</protein>
<dbReference type="GO" id="GO:0005634">
    <property type="term" value="C:nucleus"/>
    <property type="evidence" value="ECO:0007669"/>
    <property type="project" value="UniProtKB-SubCell"/>
</dbReference>
<keyword evidence="2" id="KW-0479">Metal-binding</keyword>
<evidence type="ECO:0000313" key="13">
    <source>
        <dbReference type="Proteomes" id="UP001501920"/>
    </source>
</evidence>
<keyword evidence="6" id="KW-0805">Transcription regulation</keyword>
<reference evidence="12" key="2">
    <citation type="submission" date="2025-08" db="UniProtKB">
        <authorList>
            <consortium name="Ensembl"/>
        </authorList>
    </citation>
    <scope>IDENTIFICATION</scope>
</reference>
<sequence>MASESSSAPSVHFPTVLTGFHNHVKKPPSHQEEGVTMVKPEEIKCEDVVSEISSTQTSSATLCTNPSPSITHDEEKMASCLESSPGPTVHLPAVLIYFNNHIKKRPNLQEGGTAMLKPEEIKSEDVVSEISSTQTSATLSTNPASRGTHDEEQMGLSSPAPSVQIPAVLIYFQNHTNKPPSHQEECNTVLKPEEIKNEDVVSEISITQTSTATPCINPSPRETPKNKDKGLTHQCSECEKSFTTPSHLQMHQRIHTAEKPYQCLWCEKSFTKPNNLQQHQRIHTGEKPFQCLDCGQNFSRQSHLKRHQHIHTGQKPSHCSECGQSFTCHSDLRRHQRIHARKRPYPCSECGHSFTRQNDLYRHQRFHTEKKHITA</sequence>
<name>A0AAR2K0J3_PYGNA</name>
<reference evidence="12" key="3">
    <citation type="submission" date="2025-09" db="UniProtKB">
        <authorList>
            <consortium name="Ensembl"/>
        </authorList>
    </citation>
    <scope>IDENTIFICATION</scope>
</reference>
<dbReference type="GO" id="GO:0000978">
    <property type="term" value="F:RNA polymerase II cis-regulatory region sequence-specific DNA binding"/>
    <property type="evidence" value="ECO:0007669"/>
    <property type="project" value="TreeGrafter"/>
</dbReference>
<feature type="compositionally biased region" description="Polar residues" evidence="10">
    <location>
        <begin position="130"/>
        <end position="145"/>
    </location>
</feature>
<dbReference type="FunFam" id="3.30.160.60:FF:000286">
    <property type="entry name" value="Zinc finger protein 770"/>
    <property type="match status" value="1"/>
</dbReference>
<feature type="domain" description="C2H2-type" evidence="11">
    <location>
        <begin position="317"/>
        <end position="344"/>
    </location>
</feature>
<dbReference type="GO" id="GO:0008270">
    <property type="term" value="F:zinc ion binding"/>
    <property type="evidence" value="ECO:0007669"/>
    <property type="project" value="UniProtKB-KW"/>
</dbReference>
<feature type="region of interest" description="Disordered" evidence="10">
    <location>
        <begin position="130"/>
        <end position="159"/>
    </location>
</feature>
<dbReference type="SMART" id="SM00355">
    <property type="entry name" value="ZnF_C2H2"/>
    <property type="match status" value="5"/>
</dbReference>
<evidence type="ECO:0000256" key="10">
    <source>
        <dbReference type="SAM" id="MobiDB-lite"/>
    </source>
</evidence>